<dbReference type="SUPFAM" id="SSF54862">
    <property type="entry name" value="4Fe-4S ferredoxins"/>
    <property type="match status" value="1"/>
</dbReference>
<dbReference type="PANTHER" id="PTHR43105">
    <property type="entry name" value="RESPIRATORY NITRATE REDUCTASE"/>
    <property type="match status" value="1"/>
</dbReference>
<dbReference type="Gene3D" id="3.30.200.210">
    <property type="match status" value="1"/>
</dbReference>
<dbReference type="InterPro" id="IPR036010">
    <property type="entry name" value="2Fe-2S_ferredoxin-like_sf"/>
</dbReference>
<dbReference type="SUPFAM" id="SSF53706">
    <property type="entry name" value="Formate dehydrogenase/DMSO reductase, domains 1-3"/>
    <property type="match status" value="1"/>
</dbReference>
<comment type="cofactor">
    <cofactor evidence="1 11">
        <name>[4Fe-4S] cluster</name>
        <dbReference type="ChEBI" id="CHEBI:49883"/>
    </cofactor>
</comment>
<keyword evidence="6 11" id="KW-0408">Iron</keyword>
<dbReference type="GO" id="GO:0046872">
    <property type="term" value="F:metal ion binding"/>
    <property type="evidence" value="ECO:0007669"/>
    <property type="project" value="UniProtKB-UniRule"/>
</dbReference>
<keyword evidence="11" id="KW-0874">Quinone</keyword>
<comment type="similarity">
    <text evidence="2 11">Belongs to the complex I 75 kDa subunit family.</text>
</comment>
<feature type="non-terminal residue" evidence="15">
    <location>
        <position position="341"/>
    </location>
</feature>
<dbReference type="PROSITE" id="PS51839">
    <property type="entry name" value="4FE4S_HC3"/>
    <property type="match status" value="1"/>
</dbReference>
<dbReference type="FunFam" id="3.30.200.210:FF:000002">
    <property type="entry name" value="NADH-ubiquinone oxidoreductase 75 kDa subunit"/>
    <property type="match status" value="1"/>
</dbReference>
<dbReference type="Pfam" id="PF22151">
    <property type="entry name" value="Fer4_NDSU1"/>
    <property type="match status" value="1"/>
</dbReference>
<comment type="subunit">
    <text evidence="9">Composed of 13 different subunits. Subunits NuoCD, E, F, and G constitute the peripheral sector of the complex.</text>
</comment>
<reference evidence="15" key="1">
    <citation type="journal article" date="2020" name="mSystems">
        <title>Genome- and Community-Level Interaction Insights into Carbon Utilization and Element Cycling Functions of Hydrothermarchaeota in Hydrothermal Sediment.</title>
        <authorList>
            <person name="Zhou Z."/>
            <person name="Liu Y."/>
            <person name="Xu W."/>
            <person name="Pan J."/>
            <person name="Luo Z.H."/>
            <person name="Li M."/>
        </authorList>
    </citation>
    <scope>NUCLEOTIDE SEQUENCE [LARGE SCALE GENOMIC DNA]</scope>
    <source>
        <strain evidence="15">HyVt-535</strain>
    </source>
</reference>
<dbReference type="AlphaFoldDB" id="A0A7C5MYT3"/>
<dbReference type="InterPro" id="IPR019574">
    <property type="entry name" value="NADH_UbQ_OxRdtase_Gsu_4Fe4S-bd"/>
</dbReference>
<dbReference type="SMART" id="SM00929">
    <property type="entry name" value="NADH-G_4Fe-4S_3"/>
    <property type="match status" value="1"/>
</dbReference>
<gene>
    <name evidence="15" type="primary">nuoG</name>
    <name evidence="15" type="ORF">ENJ98_01050</name>
</gene>
<dbReference type="InterPro" id="IPR000283">
    <property type="entry name" value="NADH_UbQ_OxRdtase_75kDa_su_CS"/>
</dbReference>
<dbReference type="PANTHER" id="PTHR43105:SF13">
    <property type="entry name" value="NADH-UBIQUINONE OXIDOREDUCTASE 75 KDA SUBUNIT, MITOCHONDRIAL"/>
    <property type="match status" value="1"/>
</dbReference>
<dbReference type="FunFam" id="3.10.20.740:FF:000001">
    <property type="entry name" value="NADH-quinone oxidoreductase subunit G"/>
    <property type="match status" value="1"/>
</dbReference>
<evidence type="ECO:0000256" key="9">
    <source>
        <dbReference type="ARBA" id="ARBA00026021"/>
    </source>
</evidence>
<dbReference type="CDD" id="cd00207">
    <property type="entry name" value="fer2"/>
    <property type="match status" value="1"/>
</dbReference>
<comment type="cofactor">
    <cofactor evidence="11">
        <name>[2Fe-2S] cluster</name>
        <dbReference type="ChEBI" id="CHEBI:190135"/>
    </cofactor>
    <text evidence="11">Binds 1 [2Fe-2S] cluster per subunit.</text>
</comment>
<dbReference type="GO" id="GO:0008137">
    <property type="term" value="F:NADH dehydrogenase (ubiquinone) activity"/>
    <property type="evidence" value="ECO:0007669"/>
    <property type="project" value="UniProtKB-UniRule"/>
</dbReference>
<keyword evidence="8 11" id="KW-0520">NAD</keyword>
<dbReference type="GO" id="GO:0016020">
    <property type="term" value="C:membrane"/>
    <property type="evidence" value="ECO:0007669"/>
    <property type="project" value="InterPro"/>
</dbReference>
<dbReference type="InterPro" id="IPR006963">
    <property type="entry name" value="Mopterin_OxRdtase_4Fe-4S_dom"/>
</dbReference>
<dbReference type="PROSITE" id="PS00642">
    <property type="entry name" value="COMPLEX1_75K_2"/>
    <property type="match status" value="1"/>
</dbReference>
<evidence type="ECO:0000256" key="10">
    <source>
        <dbReference type="ARBA" id="ARBA00047712"/>
    </source>
</evidence>
<protein>
    <recommendedName>
        <fullName evidence="11">NADH-quinone oxidoreductase</fullName>
        <ecNumber evidence="11">7.1.1.-</ecNumber>
    </recommendedName>
</protein>
<dbReference type="InterPro" id="IPR001041">
    <property type="entry name" value="2Fe-2S_ferredoxin-type"/>
</dbReference>
<keyword evidence="3 11" id="KW-0004">4Fe-4S</keyword>
<keyword evidence="7 11" id="KW-0411">Iron-sulfur</keyword>
<dbReference type="GO" id="GO:0051539">
    <property type="term" value="F:4 iron, 4 sulfur cluster binding"/>
    <property type="evidence" value="ECO:0007669"/>
    <property type="project" value="UniProtKB-KW"/>
</dbReference>
<organism evidence="15">
    <name type="scientific">Thiolapillus brandeum</name>
    <dbReference type="NCBI Taxonomy" id="1076588"/>
    <lineage>
        <taxon>Bacteria</taxon>
        <taxon>Pseudomonadati</taxon>
        <taxon>Pseudomonadota</taxon>
        <taxon>Gammaproteobacteria</taxon>
        <taxon>Chromatiales</taxon>
        <taxon>Sedimenticolaceae</taxon>
        <taxon>Thiolapillus</taxon>
    </lineage>
</organism>
<evidence type="ECO:0000256" key="3">
    <source>
        <dbReference type="ARBA" id="ARBA00022485"/>
    </source>
</evidence>
<evidence type="ECO:0000256" key="2">
    <source>
        <dbReference type="ARBA" id="ARBA00005404"/>
    </source>
</evidence>
<dbReference type="FunFam" id="3.30.70.20:FF:000002">
    <property type="entry name" value="NADH-ubiquinone oxidoreductase 75 kDa subunit"/>
    <property type="match status" value="1"/>
</dbReference>
<dbReference type="Pfam" id="PF22117">
    <property type="entry name" value="Fer4_Nqo3"/>
    <property type="match status" value="1"/>
</dbReference>
<dbReference type="Gene3D" id="3.30.70.20">
    <property type="match status" value="1"/>
</dbReference>
<dbReference type="Gene3D" id="3.10.20.740">
    <property type="match status" value="1"/>
</dbReference>
<dbReference type="PROSITE" id="PS51669">
    <property type="entry name" value="4FE4S_MOW_BIS_MGD"/>
    <property type="match status" value="1"/>
</dbReference>
<name>A0A7C5MYT3_9GAMM</name>
<evidence type="ECO:0000259" key="13">
    <source>
        <dbReference type="PROSITE" id="PS51669"/>
    </source>
</evidence>
<dbReference type="InterPro" id="IPR006656">
    <property type="entry name" value="Mopterin_OxRdtase"/>
</dbReference>
<evidence type="ECO:0000256" key="11">
    <source>
        <dbReference type="RuleBase" id="RU003525"/>
    </source>
</evidence>
<evidence type="ECO:0000256" key="6">
    <source>
        <dbReference type="ARBA" id="ARBA00023004"/>
    </source>
</evidence>
<keyword evidence="4 11" id="KW-0479">Metal-binding</keyword>
<dbReference type="Pfam" id="PF10588">
    <property type="entry name" value="NADH-G_4Fe-4S_3"/>
    <property type="match status" value="1"/>
</dbReference>
<dbReference type="PROSITE" id="PS00641">
    <property type="entry name" value="COMPLEX1_75K_1"/>
    <property type="match status" value="1"/>
</dbReference>
<dbReference type="GO" id="GO:0048038">
    <property type="term" value="F:quinone binding"/>
    <property type="evidence" value="ECO:0007669"/>
    <property type="project" value="UniProtKB-UniRule"/>
</dbReference>
<dbReference type="SUPFAM" id="SSF54292">
    <property type="entry name" value="2Fe-2S ferredoxin-like"/>
    <property type="match status" value="1"/>
</dbReference>
<dbReference type="GO" id="GO:0051537">
    <property type="term" value="F:2 iron, 2 sulfur cluster binding"/>
    <property type="evidence" value="ECO:0007669"/>
    <property type="project" value="UniProtKB-UniRule"/>
</dbReference>
<dbReference type="InterPro" id="IPR050123">
    <property type="entry name" value="Prok_molybdopt-oxidoreductase"/>
</dbReference>
<comment type="caution">
    <text evidence="15">The sequence shown here is derived from an EMBL/GenBank/DDBJ whole genome shotgun (WGS) entry which is preliminary data.</text>
</comment>
<keyword evidence="11" id="KW-0001">2Fe-2S</keyword>
<evidence type="ECO:0000259" key="14">
    <source>
        <dbReference type="PROSITE" id="PS51839"/>
    </source>
</evidence>
<evidence type="ECO:0000256" key="1">
    <source>
        <dbReference type="ARBA" id="ARBA00001966"/>
    </source>
</evidence>
<dbReference type="Pfam" id="PF13510">
    <property type="entry name" value="Fer2_4"/>
    <property type="match status" value="1"/>
</dbReference>
<evidence type="ECO:0000259" key="12">
    <source>
        <dbReference type="PROSITE" id="PS51085"/>
    </source>
</evidence>
<evidence type="ECO:0000256" key="4">
    <source>
        <dbReference type="ARBA" id="ARBA00022723"/>
    </source>
</evidence>
<dbReference type="InterPro" id="IPR054351">
    <property type="entry name" value="NADH_UbQ_OxRdtase_ferredoxin"/>
</dbReference>
<dbReference type="PROSITE" id="PS51085">
    <property type="entry name" value="2FE2S_FER_2"/>
    <property type="match status" value="1"/>
</dbReference>
<dbReference type="Pfam" id="PF00384">
    <property type="entry name" value="Molybdopterin"/>
    <property type="match status" value="1"/>
</dbReference>
<comment type="function">
    <text evidence="11">NDH-1 shuttles electrons from NADH, via FMN and iron-sulfur (Fe-S) centers, to quinones in the respiratory chain. Couples the redox reaction to proton translocation (for every two electrons transferred, four hydrogen ions are translocated across the cytoplasmic membrane), and thus conserves the redox energy in a proton gradient.</text>
</comment>
<dbReference type="InterPro" id="IPR010228">
    <property type="entry name" value="NADH_UbQ_OxRdtase_Gsu"/>
</dbReference>
<comment type="catalytic activity">
    <reaction evidence="10 11">
        <text>a quinone + NADH + 5 H(+)(in) = a quinol + NAD(+) + 4 H(+)(out)</text>
        <dbReference type="Rhea" id="RHEA:57888"/>
        <dbReference type="ChEBI" id="CHEBI:15378"/>
        <dbReference type="ChEBI" id="CHEBI:24646"/>
        <dbReference type="ChEBI" id="CHEBI:57540"/>
        <dbReference type="ChEBI" id="CHEBI:57945"/>
        <dbReference type="ChEBI" id="CHEBI:132124"/>
    </reaction>
</comment>
<keyword evidence="15" id="KW-0560">Oxidoreductase</keyword>
<dbReference type="NCBIfam" id="TIGR01973">
    <property type="entry name" value="NuoG"/>
    <property type="match status" value="1"/>
</dbReference>
<keyword evidence="5 11" id="KW-1278">Translocase</keyword>
<dbReference type="Proteomes" id="UP000886100">
    <property type="component" value="Unassembled WGS sequence"/>
</dbReference>
<evidence type="ECO:0000313" key="15">
    <source>
        <dbReference type="EMBL" id="HHH12802.1"/>
    </source>
</evidence>
<dbReference type="PROSITE" id="PS00643">
    <property type="entry name" value="COMPLEX1_75K_3"/>
    <property type="match status" value="1"/>
</dbReference>
<dbReference type="EC" id="7.1.1.-" evidence="11"/>
<proteinExistence type="inferred from homology"/>
<evidence type="ECO:0000256" key="5">
    <source>
        <dbReference type="ARBA" id="ARBA00022967"/>
    </source>
</evidence>
<sequence>MSEQQTITIEVDGRKLEATPGQMLIEVTDGAGISIPRFCYHKKLSIAANCRMCLVEVENAPKPLPACATPVTDGMKVWTCSPLAREAQKGTMEFLLINHPLDCPICDQGGECELQDLSVGYGRDVSRFVEAKRVVPEKNIGPLVATEMTRCIHCTRCVRFGEEIAGMRELGAVGRGEHTEIGTYVEKAMASELAGNVIDLCPVGALTSKPFRFRARAWEMTQHDGVAWHDGVGSNIHIHTRRGEVMRVVPRENEAVNETWISDRDRFSYQGLYSDDRLLQPMMRVDGELKPVEWQQALLEVAKLLKESDANRLGALVSPGATLEEMHLVRRLLEGLGSASL</sequence>
<dbReference type="EMBL" id="DROM01000068">
    <property type="protein sequence ID" value="HHH12802.1"/>
    <property type="molecule type" value="Genomic_DNA"/>
</dbReference>
<feature type="domain" description="2Fe-2S ferredoxin-type" evidence="12">
    <location>
        <begin position="5"/>
        <end position="83"/>
    </location>
</feature>
<accession>A0A7C5MYT3</accession>
<feature type="domain" description="4Fe-4S Mo/W bis-MGD-type" evidence="13">
    <location>
        <begin position="220"/>
        <end position="276"/>
    </location>
</feature>
<dbReference type="GO" id="GO:0016651">
    <property type="term" value="F:oxidoreductase activity, acting on NAD(P)H"/>
    <property type="evidence" value="ECO:0007669"/>
    <property type="project" value="InterPro"/>
</dbReference>
<evidence type="ECO:0000256" key="8">
    <source>
        <dbReference type="ARBA" id="ARBA00023027"/>
    </source>
</evidence>
<feature type="domain" description="4Fe-4S His(Cys)3-ligated-type" evidence="14">
    <location>
        <begin position="83"/>
        <end position="122"/>
    </location>
</feature>
<dbReference type="GO" id="GO:0042773">
    <property type="term" value="P:ATP synthesis coupled electron transport"/>
    <property type="evidence" value="ECO:0007669"/>
    <property type="project" value="InterPro"/>
</dbReference>
<evidence type="ECO:0000256" key="7">
    <source>
        <dbReference type="ARBA" id="ARBA00023014"/>
    </source>
</evidence>